<evidence type="ECO:0000259" key="10">
    <source>
        <dbReference type="PROSITE" id="PS51472"/>
    </source>
</evidence>
<dbReference type="GO" id="GO:0015031">
    <property type="term" value="P:protein transport"/>
    <property type="evidence" value="ECO:0007669"/>
    <property type="project" value="UniProtKB-KW"/>
</dbReference>
<evidence type="ECO:0000313" key="12">
    <source>
        <dbReference type="Proteomes" id="UP001175271"/>
    </source>
</evidence>
<dbReference type="GO" id="GO:0003676">
    <property type="term" value="F:nucleic acid binding"/>
    <property type="evidence" value="ECO:0007669"/>
    <property type="project" value="InterPro"/>
</dbReference>
<evidence type="ECO:0000256" key="4">
    <source>
        <dbReference type="ARBA" id="ARBA00023010"/>
    </source>
</evidence>
<gene>
    <name evidence="11" type="ORF">QR680_010631</name>
</gene>
<accession>A0AA39IQU1</accession>
<dbReference type="GO" id="GO:0005643">
    <property type="term" value="C:nuclear pore"/>
    <property type="evidence" value="ECO:0007669"/>
    <property type="project" value="UniProtKB-SubCell"/>
</dbReference>
<comment type="subcellular location">
    <subcellularLocation>
        <location evidence="1">Nucleus</location>
        <location evidence="1">Nuclear pore complex</location>
    </subcellularLocation>
</comment>
<dbReference type="EMBL" id="JAUCMV010000001">
    <property type="protein sequence ID" value="KAK0428145.1"/>
    <property type="molecule type" value="Genomic_DNA"/>
</dbReference>
<evidence type="ECO:0000256" key="6">
    <source>
        <dbReference type="ARBA" id="ARBA00029997"/>
    </source>
</evidence>
<evidence type="ECO:0000256" key="3">
    <source>
        <dbReference type="ARBA" id="ARBA00022927"/>
    </source>
</evidence>
<feature type="compositionally biased region" description="Acidic residues" evidence="9">
    <location>
        <begin position="64"/>
        <end position="75"/>
    </location>
</feature>
<keyword evidence="5 8" id="KW-0906">Nuclear pore complex</keyword>
<keyword evidence="8" id="KW-0813">Transport</keyword>
<reference evidence="11" key="1">
    <citation type="submission" date="2023-06" db="EMBL/GenBank/DDBJ databases">
        <title>Genomic analysis of the entomopathogenic nematode Steinernema hermaphroditum.</title>
        <authorList>
            <person name="Schwarz E.M."/>
            <person name="Heppert J.K."/>
            <person name="Baniya A."/>
            <person name="Schwartz H.T."/>
            <person name="Tan C.-H."/>
            <person name="Antoshechkin I."/>
            <person name="Sternberg P.W."/>
            <person name="Goodrich-Blair H."/>
            <person name="Dillman A.R."/>
        </authorList>
    </citation>
    <scope>NUCLEOTIDE SEQUENCE</scope>
    <source>
        <strain evidence="11">PS9179</strain>
        <tissue evidence="11">Whole animal</tissue>
    </source>
</reference>
<dbReference type="PROSITE" id="PS51472">
    <property type="entry name" value="RRM_NUP35"/>
    <property type="match status" value="1"/>
</dbReference>
<dbReference type="Pfam" id="PF05172">
    <property type="entry name" value="RRM_Nup35"/>
    <property type="match status" value="1"/>
</dbReference>
<dbReference type="AlphaFoldDB" id="A0AA39IQU1"/>
<evidence type="ECO:0000256" key="5">
    <source>
        <dbReference type="ARBA" id="ARBA00023132"/>
    </source>
</evidence>
<feature type="region of interest" description="Disordered" evidence="9">
    <location>
        <begin position="34"/>
        <end position="76"/>
    </location>
</feature>
<keyword evidence="8" id="KW-0509">mRNA transport</keyword>
<feature type="domain" description="RRM Nup35-type" evidence="10">
    <location>
        <begin position="85"/>
        <end position="165"/>
    </location>
</feature>
<proteinExistence type="predicted"/>
<evidence type="ECO:0000256" key="8">
    <source>
        <dbReference type="PROSITE-ProRule" id="PRU00804"/>
    </source>
</evidence>
<dbReference type="InterPro" id="IPR007846">
    <property type="entry name" value="RRM_NUP35_dom"/>
</dbReference>
<keyword evidence="8" id="KW-0539">Nucleus</keyword>
<protein>
    <recommendedName>
        <fullName evidence="2">Nucleoporin NUP35</fullName>
    </recommendedName>
    <alternativeName>
        <fullName evidence="7">35 kDa nucleoporin</fullName>
    </alternativeName>
    <alternativeName>
        <fullName evidence="6">Nucleoporin NUP53</fullName>
    </alternativeName>
</protein>
<keyword evidence="3" id="KW-0653">Protein transport</keyword>
<dbReference type="Gene3D" id="3.30.70.330">
    <property type="match status" value="1"/>
</dbReference>
<evidence type="ECO:0000256" key="9">
    <source>
        <dbReference type="SAM" id="MobiDB-lite"/>
    </source>
</evidence>
<feature type="region of interest" description="Disordered" evidence="9">
    <location>
        <begin position="164"/>
        <end position="207"/>
    </location>
</feature>
<organism evidence="11 12">
    <name type="scientific">Steinernema hermaphroditum</name>
    <dbReference type="NCBI Taxonomy" id="289476"/>
    <lineage>
        <taxon>Eukaryota</taxon>
        <taxon>Metazoa</taxon>
        <taxon>Ecdysozoa</taxon>
        <taxon>Nematoda</taxon>
        <taxon>Chromadorea</taxon>
        <taxon>Rhabditida</taxon>
        <taxon>Tylenchina</taxon>
        <taxon>Panagrolaimomorpha</taxon>
        <taxon>Strongyloidoidea</taxon>
        <taxon>Steinernematidae</taxon>
        <taxon>Steinernema</taxon>
    </lineage>
</organism>
<evidence type="ECO:0000256" key="1">
    <source>
        <dbReference type="ARBA" id="ARBA00004567"/>
    </source>
</evidence>
<dbReference type="Proteomes" id="UP001175271">
    <property type="component" value="Unassembled WGS sequence"/>
</dbReference>
<sequence>MRAEQPDAAWTINTDKSTYEDLFASPVIPDSHTNHSMYRLGGGPPLRSLGDELHRPEPRKEQNDAVDDVEMEDGEVQQNRVDEEQEYEFWVRVLGHSRDERDEVLKYFARHGKLDNYVIPDEGNWIWIRFPTTFHAKQALARSGFSYNPRTILAILPCEEEKDLPGRGKRVAHPATTSFPISPGHGDIAEQAASSDEKNASVAGASRLSVSEQNGMRNLCTSYRSDWTAPSVFPQKANESFMDKIWSYIAP</sequence>
<dbReference type="InterPro" id="IPR035979">
    <property type="entry name" value="RBD_domain_sf"/>
</dbReference>
<keyword evidence="4" id="KW-0811">Translocation</keyword>
<evidence type="ECO:0000313" key="11">
    <source>
        <dbReference type="EMBL" id="KAK0428145.1"/>
    </source>
</evidence>
<name>A0AA39IQU1_9BILA</name>
<evidence type="ECO:0000256" key="7">
    <source>
        <dbReference type="ARBA" id="ARBA00030250"/>
    </source>
</evidence>
<feature type="compositionally biased region" description="Basic and acidic residues" evidence="9">
    <location>
        <begin position="49"/>
        <end position="63"/>
    </location>
</feature>
<dbReference type="SUPFAM" id="SSF54928">
    <property type="entry name" value="RNA-binding domain, RBD"/>
    <property type="match status" value="1"/>
</dbReference>
<comment type="caution">
    <text evidence="11">The sequence shown here is derived from an EMBL/GenBank/DDBJ whole genome shotgun (WGS) entry which is preliminary data.</text>
</comment>
<evidence type="ECO:0000256" key="2">
    <source>
        <dbReference type="ARBA" id="ARBA00016439"/>
    </source>
</evidence>
<dbReference type="GO" id="GO:0051028">
    <property type="term" value="P:mRNA transport"/>
    <property type="evidence" value="ECO:0007669"/>
    <property type="project" value="UniProtKB-UniRule"/>
</dbReference>
<keyword evidence="12" id="KW-1185">Reference proteome</keyword>
<dbReference type="InterPro" id="IPR012677">
    <property type="entry name" value="Nucleotide-bd_a/b_plait_sf"/>
</dbReference>